<dbReference type="VEuPathDB" id="FungiDB:ACJ73_08147"/>
<dbReference type="InterPro" id="IPR008271">
    <property type="entry name" value="Ser/Thr_kinase_AS"/>
</dbReference>
<dbReference type="InterPro" id="IPR011009">
    <property type="entry name" value="Kinase-like_dom_sf"/>
</dbReference>
<evidence type="ECO:0000313" key="2">
    <source>
        <dbReference type="EMBL" id="OJD20518.1"/>
    </source>
</evidence>
<dbReference type="InterPro" id="IPR000719">
    <property type="entry name" value="Prot_kinase_dom"/>
</dbReference>
<sequence>MRQLHLNTFTKKRMEKFVNAVEAITAVLVMHNDLKPRNFMIAPGERVLVLDFDRARTYDEGTITADQRE</sequence>
<evidence type="ECO:0000313" key="3">
    <source>
        <dbReference type="Proteomes" id="UP000242791"/>
    </source>
</evidence>
<dbReference type="PROSITE" id="PS00108">
    <property type="entry name" value="PROTEIN_KINASE_ST"/>
    <property type="match status" value="1"/>
</dbReference>
<dbReference type="Proteomes" id="UP000242791">
    <property type="component" value="Unassembled WGS sequence"/>
</dbReference>
<dbReference type="GO" id="GO:0005524">
    <property type="term" value="F:ATP binding"/>
    <property type="evidence" value="ECO:0007669"/>
    <property type="project" value="InterPro"/>
</dbReference>
<gene>
    <name evidence="2" type="ORF">ACJ73_08147</name>
</gene>
<dbReference type="SUPFAM" id="SSF56112">
    <property type="entry name" value="Protein kinase-like (PK-like)"/>
    <property type="match status" value="1"/>
</dbReference>
<organism evidence="2 3">
    <name type="scientific">Blastomyces percursus</name>
    <dbReference type="NCBI Taxonomy" id="1658174"/>
    <lineage>
        <taxon>Eukaryota</taxon>
        <taxon>Fungi</taxon>
        <taxon>Dikarya</taxon>
        <taxon>Ascomycota</taxon>
        <taxon>Pezizomycotina</taxon>
        <taxon>Eurotiomycetes</taxon>
        <taxon>Eurotiomycetidae</taxon>
        <taxon>Onygenales</taxon>
        <taxon>Ajellomycetaceae</taxon>
        <taxon>Blastomyces</taxon>
    </lineage>
</organism>
<dbReference type="InterPro" id="IPR002575">
    <property type="entry name" value="Aminoglycoside_PTrfase"/>
</dbReference>
<protein>
    <recommendedName>
        <fullName evidence="1">Protein kinase domain-containing protein</fullName>
    </recommendedName>
</protein>
<comment type="caution">
    <text evidence="2">The sequence shown here is derived from an EMBL/GenBank/DDBJ whole genome shotgun (WGS) entry which is preliminary data.</text>
</comment>
<evidence type="ECO:0000259" key="1">
    <source>
        <dbReference type="PROSITE" id="PS50011"/>
    </source>
</evidence>
<proteinExistence type="predicted"/>
<keyword evidence="3" id="KW-1185">Reference proteome</keyword>
<dbReference type="Gene3D" id="1.10.510.10">
    <property type="entry name" value="Transferase(Phosphotransferase) domain 1"/>
    <property type="match status" value="1"/>
</dbReference>
<dbReference type="AlphaFoldDB" id="A0A1J9PW50"/>
<dbReference type="EMBL" id="LGTZ01001831">
    <property type="protein sequence ID" value="OJD20518.1"/>
    <property type="molecule type" value="Genomic_DNA"/>
</dbReference>
<dbReference type="GO" id="GO:0004672">
    <property type="term" value="F:protein kinase activity"/>
    <property type="evidence" value="ECO:0007669"/>
    <property type="project" value="InterPro"/>
</dbReference>
<reference evidence="2 3" key="1">
    <citation type="submission" date="2015-08" db="EMBL/GenBank/DDBJ databases">
        <title>Emmonsia species relationships and genome sequence.</title>
        <authorList>
            <person name="Cuomo C.A."/>
            <person name="Schwartz I.S."/>
            <person name="Kenyon C."/>
            <person name="De Hoog G.S."/>
            <person name="Govender N.P."/>
            <person name="Botha A."/>
            <person name="Moreno L."/>
            <person name="De Vries M."/>
            <person name="Munoz J.F."/>
            <person name="Stielow J.B."/>
        </authorList>
    </citation>
    <scope>NUCLEOTIDE SEQUENCE [LARGE SCALE GENOMIC DNA]</scope>
    <source>
        <strain evidence="2 3">EI222</strain>
    </source>
</reference>
<accession>A0A1J9PW50</accession>
<dbReference type="PROSITE" id="PS50011">
    <property type="entry name" value="PROTEIN_KINASE_DOM"/>
    <property type="match status" value="1"/>
</dbReference>
<name>A0A1J9PW50_9EURO</name>
<dbReference type="OrthoDB" id="4185642at2759"/>
<dbReference type="Pfam" id="PF01636">
    <property type="entry name" value="APH"/>
    <property type="match status" value="1"/>
</dbReference>
<feature type="domain" description="Protein kinase" evidence="1">
    <location>
        <begin position="1"/>
        <end position="69"/>
    </location>
</feature>